<proteinExistence type="predicted"/>
<dbReference type="NCBIfam" id="NF033516">
    <property type="entry name" value="transpos_IS3"/>
    <property type="match status" value="1"/>
</dbReference>
<dbReference type="Gene3D" id="3.30.420.10">
    <property type="entry name" value="Ribonuclease H-like superfamily/Ribonuclease H"/>
    <property type="match status" value="1"/>
</dbReference>
<dbReference type="InterPro" id="IPR048020">
    <property type="entry name" value="Transpos_IS3"/>
</dbReference>
<dbReference type="InterPro" id="IPR050900">
    <property type="entry name" value="Transposase_IS3/IS150/IS904"/>
</dbReference>
<comment type="caution">
    <text evidence="3">The sequence shown here is derived from an EMBL/GenBank/DDBJ whole genome shotgun (WGS) entry which is preliminary data.</text>
</comment>
<dbReference type="Proteomes" id="UP000587800">
    <property type="component" value="Unassembled WGS sequence"/>
</dbReference>
<feature type="domain" description="Integrase catalytic" evidence="2">
    <location>
        <begin position="124"/>
        <end position="283"/>
    </location>
</feature>
<dbReference type="Pfam" id="PF13333">
    <property type="entry name" value="rve_2"/>
    <property type="match status" value="1"/>
</dbReference>
<reference evidence="3 4" key="1">
    <citation type="submission" date="2020-03" db="EMBL/GenBank/DDBJ databases">
        <title>Soil Listeria distribution.</title>
        <authorList>
            <person name="Liao J."/>
            <person name="Wiedmann M."/>
        </authorList>
    </citation>
    <scope>NUCLEOTIDE SEQUENCE [LARGE SCALE GENOMIC DNA]</scope>
    <source>
        <strain evidence="3 4">FSL L7-1515</strain>
    </source>
</reference>
<comment type="function">
    <text evidence="1">Involved in the transposition of the insertion sequence.</text>
</comment>
<name>A0ABR6STU7_9LIST</name>
<sequence length="289" mass="34405">MVRFEFVHKHHQQYAIQALCRILNVSRQGYYLWRNRRPSRTQLRHNFLKENIKRVFYEHKGRYGFPRIAQQLYDEGIETNKRVVAILMRGMNLCAKGFHRRKSSYGRGKAIEEIVKENLLNRQFEQNQIDAVWVADITYIPCSDGRLYLSTYIDLATRIPRCNMVDSRMKKEIVIQPLEVYKGELPTVIHSDRGSQYRSLTYQELLTDYHITHSMSQPGTPVDNAVIESFHRSIKRELIEPNKHKSKIEMKVLIQDYLEDYYPNKRIHTKFMMTPRQFETKKISNLTSC</sequence>
<accession>A0ABR6STU7</accession>
<dbReference type="PANTHER" id="PTHR46889:SF7">
    <property type="entry name" value="TRANSPOSASE FOR INSERTION SEQUENCE ELEMENT IS904"/>
    <property type="match status" value="1"/>
</dbReference>
<evidence type="ECO:0000313" key="4">
    <source>
        <dbReference type="Proteomes" id="UP000587800"/>
    </source>
</evidence>
<evidence type="ECO:0000259" key="2">
    <source>
        <dbReference type="PROSITE" id="PS50994"/>
    </source>
</evidence>
<dbReference type="RefSeq" id="WP_185345010.1">
    <property type="nucleotide sequence ID" value="NZ_JAASUB010000004.1"/>
</dbReference>
<evidence type="ECO:0000256" key="1">
    <source>
        <dbReference type="ARBA" id="ARBA00002286"/>
    </source>
</evidence>
<dbReference type="InterPro" id="IPR012337">
    <property type="entry name" value="RNaseH-like_sf"/>
</dbReference>
<dbReference type="PANTHER" id="PTHR46889">
    <property type="entry name" value="TRANSPOSASE INSF FOR INSERTION SEQUENCE IS3B-RELATED"/>
    <property type="match status" value="1"/>
</dbReference>
<dbReference type="InterPro" id="IPR025948">
    <property type="entry name" value="HTH-like_dom"/>
</dbReference>
<gene>
    <name evidence="3" type="ORF">HCJ59_04110</name>
</gene>
<dbReference type="InterPro" id="IPR036397">
    <property type="entry name" value="RNaseH_sf"/>
</dbReference>
<dbReference type="EMBL" id="JAASUB010000004">
    <property type="protein sequence ID" value="MBC1509099.1"/>
    <property type="molecule type" value="Genomic_DNA"/>
</dbReference>
<dbReference type="Pfam" id="PF13276">
    <property type="entry name" value="HTH_21"/>
    <property type="match status" value="1"/>
</dbReference>
<dbReference type="InterPro" id="IPR001584">
    <property type="entry name" value="Integrase_cat-core"/>
</dbReference>
<dbReference type="PROSITE" id="PS50994">
    <property type="entry name" value="INTEGRASE"/>
    <property type="match status" value="1"/>
</dbReference>
<dbReference type="Pfam" id="PF00665">
    <property type="entry name" value="rve"/>
    <property type="match status" value="1"/>
</dbReference>
<dbReference type="SUPFAM" id="SSF53098">
    <property type="entry name" value="Ribonuclease H-like"/>
    <property type="match status" value="1"/>
</dbReference>
<evidence type="ECO:0000313" key="3">
    <source>
        <dbReference type="EMBL" id="MBC1509099.1"/>
    </source>
</evidence>
<keyword evidence="4" id="KW-1185">Reference proteome</keyword>
<protein>
    <submittedName>
        <fullName evidence="3">IS3 family transposase</fullName>
    </submittedName>
</protein>
<organism evidence="3 4">
    <name type="scientific">Listeria immobilis</name>
    <dbReference type="NCBI Taxonomy" id="2713502"/>
    <lineage>
        <taxon>Bacteria</taxon>
        <taxon>Bacillati</taxon>
        <taxon>Bacillota</taxon>
        <taxon>Bacilli</taxon>
        <taxon>Bacillales</taxon>
        <taxon>Listeriaceae</taxon>
        <taxon>Listeria</taxon>
    </lineage>
</organism>